<protein>
    <submittedName>
        <fullName evidence="1">Uncharacterized protein</fullName>
    </submittedName>
</protein>
<dbReference type="AlphaFoldDB" id="A0AAV9AT33"/>
<reference evidence="1" key="1">
    <citation type="journal article" date="2023" name="Nat. Commun.">
        <title>Diploid and tetraploid genomes of Acorus and the evolution of monocots.</title>
        <authorList>
            <person name="Ma L."/>
            <person name="Liu K.W."/>
            <person name="Li Z."/>
            <person name="Hsiao Y.Y."/>
            <person name="Qi Y."/>
            <person name="Fu T."/>
            <person name="Tang G.D."/>
            <person name="Zhang D."/>
            <person name="Sun W.H."/>
            <person name="Liu D.K."/>
            <person name="Li Y."/>
            <person name="Chen G.Z."/>
            <person name="Liu X.D."/>
            <person name="Liao X.Y."/>
            <person name="Jiang Y.T."/>
            <person name="Yu X."/>
            <person name="Hao Y."/>
            <person name="Huang J."/>
            <person name="Zhao X.W."/>
            <person name="Ke S."/>
            <person name="Chen Y.Y."/>
            <person name="Wu W.L."/>
            <person name="Hsu J.L."/>
            <person name="Lin Y.F."/>
            <person name="Huang M.D."/>
            <person name="Li C.Y."/>
            <person name="Huang L."/>
            <person name="Wang Z.W."/>
            <person name="Zhao X."/>
            <person name="Zhong W.Y."/>
            <person name="Peng D.H."/>
            <person name="Ahmad S."/>
            <person name="Lan S."/>
            <person name="Zhang J.S."/>
            <person name="Tsai W.C."/>
            <person name="Van de Peer Y."/>
            <person name="Liu Z.J."/>
        </authorList>
    </citation>
    <scope>NUCLEOTIDE SEQUENCE</scope>
    <source>
        <strain evidence="1">SCP</strain>
    </source>
</reference>
<proteinExistence type="predicted"/>
<gene>
    <name evidence="1" type="ORF">QJS04_geneDACA000172</name>
</gene>
<evidence type="ECO:0000313" key="2">
    <source>
        <dbReference type="Proteomes" id="UP001179952"/>
    </source>
</evidence>
<accession>A0AAV9AT33</accession>
<name>A0AAV9AT33_ACOGR</name>
<keyword evidence="2" id="KW-1185">Reference proteome</keyword>
<comment type="caution">
    <text evidence="1">The sequence shown here is derived from an EMBL/GenBank/DDBJ whole genome shotgun (WGS) entry which is preliminary data.</text>
</comment>
<organism evidence="1 2">
    <name type="scientific">Acorus gramineus</name>
    <name type="common">Dwarf sweet flag</name>
    <dbReference type="NCBI Taxonomy" id="55184"/>
    <lineage>
        <taxon>Eukaryota</taxon>
        <taxon>Viridiplantae</taxon>
        <taxon>Streptophyta</taxon>
        <taxon>Embryophyta</taxon>
        <taxon>Tracheophyta</taxon>
        <taxon>Spermatophyta</taxon>
        <taxon>Magnoliopsida</taxon>
        <taxon>Liliopsida</taxon>
        <taxon>Acoraceae</taxon>
        <taxon>Acorus</taxon>
    </lineage>
</organism>
<dbReference type="EMBL" id="JAUJYN010000007">
    <property type="protein sequence ID" value="KAK1267318.1"/>
    <property type="molecule type" value="Genomic_DNA"/>
</dbReference>
<dbReference type="Proteomes" id="UP001179952">
    <property type="component" value="Unassembled WGS sequence"/>
</dbReference>
<reference evidence="1" key="2">
    <citation type="submission" date="2023-06" db="EMBL/GenBank/DDBJ databases">
        <authorList>
            <person name="Ma L."/>
            <person name="Liu K.-W."/>
            <person name="Li Z."/>
            <person name="Hsiao Y.-Y."/>
            <person name="Qi Y."/>
            <person name="Fu T."/>
            <person name="Tang G."/>
            <person name="Zhang D."/>
            <person name="Sun W.-H."/>
            <person name="Liu D.-K."/>
            <person name="Li Y."/>
            <person name="Chen G.-Z."/>
            <person name="Liu X.-D."/>
            <person name="Liao X.-Y."/>
            <person name="Jiang Y.-T."/>
            <person name="Yu X."/>
            <person name="Hao Y."/>
            <person name="Huang J."/>
            <person name="Zhao X.-W."/>
            <person name="Ke S."/>
            <person name="Chen Y.-Y."/>
            <person name="Wu W.-L."/>
            <person name="Hsu J.-L."/>
            <person name="Lin Y.-F."/>
            <person name="Huang M.-D."/>
            <person name="Li C.-Y."/>
            <person name="Huang L."/>
            <person name="Wang Z.-W."/>
            <person name="Zhao X."/>
            <person name="Zhong W.-Y."/>
            <person name="Peng D.-H."/>
            <person name="Ahmad S."/>
            <person name="Lan S."/>
            <person name="Zhang J.-S."/>
            <person name="Tsai W.-C."/>
            <person name="Van De Peer Y."/>
            <person name="Liu Z.-J."/>
        </authorList>
    </citation>
    <scope>NUCLEOTIDE SEQUENCE</scope>
    <source>
        <strain evidence="1">SCP</strain>
        <tissue evidence="1">Leaves</tissue>
    </source>
</reference>
<evidence type="ECO:0000313" key="1">
    <source>
        <dbReference type="EMBL" id="KAK1267318.1"/>
    </source>
</evidence>
<sequence length="59" mass="6635">MAKRHSLKEEVSDDGGVRSPHFLCGESLYEEVVEGKGCEVSWIWEFTWYVGACESIGNP</sequence>